<proteinExistence type="predicted"/>
<dbReference type="Proteomes" id="UP000812672">
    <property type="component" value="Unassembled WGS sequence"/>
</dbReference>
<accession>A0ABS6GL82</accession>
<protein>
    <recommendedName>
        <fullName evidence="4">Phr family secreted Rap phosphatase inhibitor</fullName>
    </recommendedName>
</protein>
<evidence type="ECO:0000313" key="3">
    <source>
        <dbReference type="Proteomes" id="UP000812672"/>
    </source>
</evidence>
<evidence type="ECO:0000313" key="2">
    <source>
        <dbReference type="EMBL" id="MBU6079836.1"/>
    </source>
</evidence>
<dbReference type="EMBL" id="JAHLZF010000002">
    <property type="protein sequence ID" value="MBU6079836.1"/>
    <property type="molecule type" value="Genomic_DNA"/>
</dbReference>
<feature type="signal peptide" evidence="1">
    <location>
        <begin position="1"/>
        <end position="19"/>
    </location>
</feature>
<name>A0ABS6GL82_9BACI</name>
<evidence type="ECO:0000256" key="1">
    <source>
        <dbReference type="SAM" id="SignalP"/>
    </source>
</evidence>
<keyword evidence="3" id="KW-1185">Reference proteome</keyword>
<evidence type="ECO:0008006" key="4">
    <source>
        <dbReference type="Google" id="ProtNLM"/>
    </source>
</evidence>
<feature type="chain" id="PRO_5047369476" description="Phr family secreted Rap phosphatase inhibitor" evidence="1">
    <location>
        <begin position="20"/>
        <end position="49"/>
    </location>
</feature>
<sequence length="49" mass="5159">MKKLLSLVAVVLIVSSLYGFDASQENTSEEAFVTIQGIGNGNNDLGSLD</sequence>
<reference evidence="2 3" key="1">
    <citation type="journal article" date="2011" name="Int. J. Syst. Evol. Microbiol.">
        <title>Allobacillus halotolerans gen. nov., sp. nov. isolated from shrimp paste.</title>
        <authorList>
            <person name="Sheu S.Y."/>
            <person name="Arun A.B."/>
            <person name="Jiang S.R."/>
            <person name="Young C.C."/>
            <person name="Chen W.M."/>
        </authorList>
    </citation>
    <scope>NUCLEOTIDE SEQUENCE [LARGE SCALE GENOMIC DNA]</scope>
    <source>
        <strain evidence="2 3">LMG 24826</strain>
    </source>
</reference>
<comment type="caution">
    <text evidence="2">The sequence shown here is derived from an EMBL/GenBank/DDBJ whole genome shotgun (WGS) entry which is preliminary data.</text>
</comment>
<gene>
    <name evidence="2" type="ORF">KQ486_02285</name>
</gene>
<keyword evidence="1" id="KW-0732">Signal</keyword>
<dbReference type="RefSeq" id="WP_216686665.1">
    <property type="nucleotide sequence ID" value="NZ_CAUPKR010000003.1"/>
</dbReference>
<organism evidence="2 3">
    <name type="scientific">Allobacillus halotolerans</name>
    <dbReference type="NCBI Taxonomy" id="570278"/>
    <lineage>
        <taxon>Bacteria</taxon>
        <taxon>Bacillati</taxon>
        <taxon>Bacillota</taxon>
        <taxon>Bacilli</taxon>
        <taxon>Bacillales</taxon>
        <taxon>Bacillaceae</taxon>
        <taxon>Allobacillus</taxon>
    </lineage>
</organism>